<reference evidence="7" key="1">
    <citation type="submission" date="2023-05" db="EMBL/GenBank/DDBJ databases">
        <authorList>
            <person name="Stuckert A."/>
        </authorList>
    </citation>
    <scope>NUCLEOTIDE SEQUENCE</scope>
</reference>
<dbReference type="Proteomes" id="UP001162483">
    <property type="component" value="Unassembled WGS sequence"/>
</dbReference>
<keyword evidence="6" id="KW-1278">Translocase</keyword>
<protein>
    <recommendedName>
        <fullName evidence="9">P-type ATPase</fullName>
    </recommendedName>
</protein>
<dbReference type="PANTHER" id="PTHR45630">
    <property type="entry name" value="CATION-TRANSPORTING ATPASE-RELATED"/>
    <property type="match status" value="1"/>
</dbReference>
<evidence type="ECO:0008006" key="9">
    <source>
        <dbReference type="Google" id="ProtNLM"/>
    </source>
</evidence>
<keyword evidence="4" id="KW-0067">ATP-binding</keyword>
<organism evidence="7 8">
    <name type="scientific">Staurois parvus</name>
    <dbReference type="NCBI Taxonomy" id="386267"/>
    <lineage>
        <taxon>Eukaryota</taxon>
        <taxon>Metazoa</taxon>
        <taxon>Chordata</taxon>
        <taxon>Craniata</taxon>
        <taxon>Vertebrata</taxon>
        <taxon>Euteleostomi</taxon>
        <taxon>Amphibia</taxon>
        <taxon>Batrachia</taxon>
        <taxon>Anura</taxon>
        <taxon>Neobatrachia</taxon>
        <taxon>Ranoidea</taxon>
        <taxon>Ranidae</taxon>
        <taxon>Staurois</taxon>
    </lineage>
</organism>
<dbReference type="Gene3D" id="3.40.50.1000">
    <property type="entry name" value="HAD superfamily/HAD-like"/>
    <property type="match status" value="1"/>
</dbReference>
<keyword evidence="2" id="KW-0479">Metal-binding</keyword>
<keyword evidence="8" id="KW-1185">Reference proteome</keyword>
<evidence type="ECO:0000256" key="6">
    <source>
        <dbReference type="ARBA" id="ARBA00022967"/>
    </source>
</evidence>
<evidence type="ECO:0000256" key="3">
    <source>
        <dbReference type="ARBA" id="ARBA00022741"/>
    </source>
</evidence>
<evidence type="ECO:0000256" key="2">
    <source>
        <dbReference type="ARBA" id="ARBA00022723"/>
    </source>
</evidence>
<accession>A0ABN9GRX1</accession>
<proteinExistence type="predicted"/>
<dbReference type="NCBIfam" id="TIGR01494">
    <property type="entry name" value="ATPase_P-type"/>
    <property type="match status" value="1"/>
</dbReference>
<evidence type="ECO:0000256" key="1">
    <source>
        <dbReference type="ARBA" id="ARBA00004141"/>
    </source>
</evidence>
<evidence type="ECO:0000256" key="5">
    <source>
        <dbReference type="ARBA" id="ARBA00022842"/>
    </source>
</evidence>
<comment type="caution">
    <text evidence="7">The sequence shown here is derived from an EMBL/GenBank/DDBJ whole genome shotgun (WGS) entry which is preliminary data.</text>
</comment>
<comment type="subcellular location">
    <subcellularLocation>
        <location evidence="1">Membrane</location>
        <topology evidence="1">Multi-pass membrane protein</topology>
    </subcellularLocation>
</comment>
<dbReference type="InterPro" id="IPR036412">
    <property type="entry name" value="HAD-like_sf"/>
</dbReference>
<gene>
    <name evidence="7" type="ORF">SPARVUS_LOCUS14659784</name>
</gene>
<dbReference type="EMBL" id="CATNWA010019248">
    <property type="protein sequence ID" value="CAI9612192.1"/>
    <property type="molecule type" value="Genomic_DNA"/>
</dbReference>
<feature type="non-terminal residue" evidence="7">
    <location>
        <position position="217"/>
    </location>
</feature>
<name>A0ABN9GRX1_9NEOB</name>
<dbReference type="SUPFAM" id="SSF56784">
    <property type="entry name" value="HAD-like"/>
    <property type="match status" value="1"/>
</dbReference>
<dbReference type="InterPro" id="IPR006544">
    <property type="entry name" value="P-type_TPase_V"/>
</dbReference>
<keyword evidence="5" id="KW-0460">Magnesium</keyword>
<dbReference type="InterPro" id="IPR001757">
    <property type="entry name" value="P_typ_ATPase"/>
</dbReference>
<sequence length="217" mass="23654">MENKLKPETKPVLYELKSANIRTIMVTGDNLQTACTVGLSSGMLPNASSLLLLEACEPKGGSSASFTCHPVERSRDKSHKQNNTAKYLVTTTNESIWGFNVSAWKYHYAMSGKTYEIMKQHFPSLVPDILLNATIFGRMTPNQKTSIIEDLQKINYYVGMCGDGANDCGALKIAHAGISLSNLEASVASPFTSNISNIECVPKLLKEGRNTLVTSIC</sequence>
<dbReference type="PANTHER" id="PTHR45630:SF18">
    <property type="entry name" value="CATION-TRANSPORTING ATPASE"/>
    <property type="match status" value="1"/>
</dbReference>
<evidence type="ECO:0000313" key="7">
    <source>
        <dbReference type="EMBL" id="CAI9612192.1"/>
    </source>
</evidence>
<keyword evidence="3" id="KW-0547">Nucleotide-binding</keyword>
<evidence type="ECO:0000256" key="4">
    <source>
        <dbReference type="ARBA" id="ARBA00022840"/>
    </source>
</evidence>
<evidence type="ECO:0000313" key="8">
    <source>
        <dbReference type="Proteomes" id="UP001162483"/>
    </source>
</evidence>
<dbReference type="InterPro" id="IPR023214">
    <property type="entry name" value="HAD_sf"/>
</dbReference>